<evidence type="ECO:0000256" key="1">
    <source>
        <dbReference type="SAM" id="MobiDB-lite"/>
    </source>
</evidence>
<evidence type="ECO:0000313" key="2">
    <source>
        <dbReference type="EMBL" id="GFR45558.1"/>
    </source>
</evidence>
<dbReference type="Proteomes" id="UP001054857">
    <property type="component" value="Unassembled WGS sequence"/>
</dbReference>
<feature type="compositionally biased region" description="Polar residues" evidence="1">
    <location>
        <begin position="137"/>
        <end position="149"/>
    </location>
</feature>
<reference evidence="2 3" key="1">
    <citation type="journal article" date="2021" name="Sci. Rep.">
        <title>Genome sequencing of the multicellular alga Astrephomene provides insights into convergent evolution of germ-soma differentiation.</title>
        <authorList>
            <person name="Yamashita S."/>
            <person name="Yamamoto K."/>
            <person name="Matsuzaki R."/>
            <person name="Suzuki S."/>
            <person name="Yamaguchi H."/>
            <person name="Hirooka S."/>
            <person name="Minakuchi Y."/>
            <person name="Miyagishima S."/>
            <person name="Kawachi M."/>
            <person name="Toyoda A."/>
            <person name="Nozaki H."/>
        </authorList>
    </citation>
    <scope>NUCLEOTIDE SEQUENCE [LARGE SCALE GENOMIC DNA]</scope>
    <source>
        <strain evidence="2 3">NIES-4017</strain>
    </source>
</reference>
<gene>
    <name evidence="2" type="ORF">Agub_g6952</name>
</gene>
<protein>
    <submittedName>
        <fullName evidence="2">Uncharacterized protein</fullName>
    </submittedName>
</protein>
<organism evidence="2 3">
    <name type="scientific">Astrephomene gubernaculifera</name>
    <dbReference type="NCBI Taxonomy" id="47775"/>
    <lineage>
        <taxon>Eukaryota</taxon>
        <taxon>Viridiplantae</taxon>
        <taxon>Chlorophyta</taxon>
        <taxon>core chlorophytes</taxon>
        <taxon>Chlorophyceae</taxon>
        <taxon>CS clade</taxon>
        <taxon>Chlamydomonadales</taxon>
        <taxon>Astrephomenaceae</taxon>
        <taxon>Astrephomene</taxon>
    </lineage>
</organism>
<comment type="caution">
    <text evidence="2">The sequence shown here is derived from an EMBL/GenBank/DDBJ whole genome shotgun (WGS) entry which is preliminary data.</text>
</comment>
<dbReference type="EMBL" id="BMAR01000010">
    <property type="protein sequence ID" value="GFR45558.1"/>
    <property type="molecule type" value="Genomic_DNA"/>
</dbReference>
<dbReference type="AlphaFoldDB" id="A0AAD3HLX9"/>
<sequence length="172" mass="18270">MALLTVASSSRGLVTFVAQAIGAASGRAFASEAAKQPPSAPKRHTSIVEPSYTYMPPGSSMREPLYFSTSDPVYFVDPVPDPQALEQAQAKAPAGEEKAKAKSPSEPVSVKKFDFSSISGKNADDGRPVSYKMADDFSQQAYVVNPSTHSMREPKSVSVSDPKYPPASGKPK</sequence>
<evidence type="ECO:0000313" key="3">
    <source>
        <dbReference type="Proteomes" id="UP001054857"/>
    </source>
</evidence>
<accession>A0AAD3HLX9</accession>
<feature type="region of interest" description="Disordered" evidence="1">
    <location>
        <begin position="78"/>
        <end position="172"/>
    </location>
</feature>
<feature type="region of interest" description="Disordered" evidence="1">
    <location>
        <begin position="32"/>
        <end position="55"/>
    </location>
</feature>
<keyword evidence="3" id="KW-1185">Reference proteome</keyword>
<name>A0AAD3HLX9_9CHLO</name>
<proteinExistence type="predicted"/>